<dbReference type="OrthoDB" id="195327at2157"/>
<sequence length="81" mass="8702">MELSPEEYGAYWRASIYVAAGILLVALSYRFVIVDLFGFGNAGALIMGLVLFGAIVFAGTFLVILGLARLVRTAIDAEMRG</sequence>
<comment type="caution">
    <text evidence="2">The sequence shown here is derived from an EMBL/GenBank/DDBJ whole genome shotgun (WGS) entry which is preliminary data.</text>
</comment>
<name>A0A4S3TKC2_9EURY</name>
<dbReference type="Proteomes" id="UP000318864">
    <property type="component" value="Unassembled WGS sequence"/>
</dbReference>
<keyword evidence="1" id="KW-1133">Transmembrane helix</keyword>
<keyword evidence="3" id="KW-1185">Reference proteome</keyword>
<keyword evidence="1" id="KW-0472">Membrane</keyword>
<gene>
    <name evidence="2" type="ORF">D8Y22_12185</name>
</gene>
<keyword evidence="1" id="KW-0812">Transmembrane</keyword>
<evidence type="ECO:0000256" key="1">
    <source>
        <dbReference type="SAM" id="Phobius"/>
    </source>
</evidence>
<feature type="transmembrane region" description="Helical" evidence="1">
    <location>
        <begin position="12"/>
        <end position="32"/>
    </location>
</feature>
<dbReference type="EMBL" id="RBZW01000031">
    <property type="protein sequence ID" value="THE64579.1"/>
    <property type="molecule type" value="Genomic_DNA"/>
</dbReference>
<reference evidence="2 3" key="1">
    <citation type="submission" date="2018-10" db="EMBL/GenBank/DDBJ databases">
        <title>Natronolimnobius sp. XQ-INN 246 isolated from Inner Mongolia Autonomous Region of China.</title>
        <authorList>
            <person name="Xue Q."/>
        </authorList>
    </citation>
    <scope>NUCLEOTIDE SEQUENCE [LARGE SCALE GENOMIC DNA]</scope>
    <source>
        <strain evidence="2 3">XQ-INN 246</strain>
    </source>
</reference>
<feature type="transmembrane region" description="Helical" evidence="1">
    <location>
        <begin position="44"/>
        <end position="71"/>
    </location>
</feature>
<proteinExistence type="predicted"/>
<protein>
    <submittedName>
        <fullName evidence="2">Uncharacterized protein</fullName>
    </submittedName>
</protein>
<evidence type="ECO:0000313" key="2">
    <source>
        <dbReference type="EMBL" id="THE64579.1"/>
    </source>
</evidence>
<accession>A0A4S3TKC2</accession>
<dbReference type="RefSeq" id="WP_141464965.1">
    <property type="nucleotide sequence ID" value="NZ_RBZW01000031.1"/>
</dbReference>
<dbReference type="AlphaFoldDB" id="A0A4S3TKC2"/>
<organism evidence="2 3">
    <name type="scientific">Salinadaptatus halalkaliphilus</name>
    <dbReference type="NCBI Taxonomy" id="2419781"/>
    <lineage>
        <taxon>Archaea</taxon>
        <taxon>Methanobacteriati</taxon>
        <taxon>Methanobacteriota</taxon>
        <taxon>Stenosarchaea group</taxon>
        <taxon>Halobacteria</taxon>
        <taxon>Halobacteriales</taxon>
        <taxon>Natrialbaceae</taxon>
        <taxon>Salinadaptatus</taxon>
    </lineage>
</organism>
<evidence type="ECO:0000313" key="3">
    <source>
        <dbReference type="Proteomes" id="UP000318864"/>
    </source>
</evidence>